<evidence type="ECO:0000313" key="1">
    <source>
        <dbReference type="EMBL" id="CAI3987729.1"/>
    </source>
</evidence>
<organism evidence="1">
    <name type="scientific">Cladocopium goreaui</name>
    <dbReference type="NCBI Taxonomy" id="2562237"/>
    <lineage>
        <taxon>Eukaryota</taxon>
        <taxon>Sar</taxon>
        <taxon>Alveolata</taxon>
        <taxon>Dinophyceae</taxon>
        <taxon>Suessiales</taxon>
        <taxon>Symbiodiniaceae</taxon>
        <taxon>Cladocopium</taxon>
    </lineage>
</organism>
<dbReference type="EMBL" id="CAMXCT020001196">
    <property type="protein sequence ID" value="CAL1141104.1"/>
    <property type="molecule type" value="Genomic_DNA"/>
</dbReference>
<protein>
    <submittedName>
        <fullName evidence="1">Uncharacterized protein</fullName>
    </submittedName>
</protein>
<evidence type="ECO:0000313" key="3">
    <source>
        <dbReference type="Proteomes" id="UP001152797"/>
    </source>
</evidence>
<name>A0A9P1C9W1_9DINO</name>
<evidence type="ECO:0000313" key="2">
    <source>
        <dbReference type="EMBL" id="CAL1141104.1"/>
    </source>
</evidence>
<gene>
    <name evidence="1" type="ORF">C1SCF055_LOCUS14982</name>
</gene>
<reference evidence="1" key="1">
    <citation type="submission" date="2022-10" db="EMBL/GenBank/DDBJ databases">
        <authorList>
            <person name="Chen Y."/>
            <person name="Dougan E. K."/>
            <person name="Chan C."/>
            <person name="Rhodes N."/>
            <person name="Thang M."/>
        </authorList>
    </citation>
    <scope>NUCLEOTIDE SEQUENCE</scope>
</reference>
<dbReference type="Proteomes" id="UP001152797">
    <property type="component" value="Unassembled WGS sequence"/>
</dbReference>
<dbReference type="AlphaFoldDB" id="A0A9P1C9W1"/>
<keyword evidence="3" id="KW-1185">Reference proteome</keyword>
<dbReference type="EMBL" id="CAMXCT010001196">
    <property type="protein sequence ID" value="CAI3987729.1"/>
    <property type="molecule type" value="Genomic_DNA"/>
</dbReference>
<sequence length="729" mass="80816">MIDTTIMQQSFTNLQLSFRGAERQPPSALSLALQFSAVMRAKAEDGTHSSKLGTEDRLNLIIAEFHNHPGVIAKFHLDENKQKAVLHLLVGTTPETRAAMQAHLNWHKWKECALSSELLRSSRWLLSAYPKNVKSHFKKLLTVTADVQEAFIENHIATFNLKTKRVKASVRCKHRPTVGEWDRMVDYACVMFHAAEEAAKFWSEDDSKKLEVVQSVHSAFMARLDEVAWVKHLNLQNKKVIREHIISVTHVKAQNAIGQGIVERYMNKWCHLNLLGDLTNVPNLSAWLSQAATECKVKPEQLHVLTIVDFTKLGVATTGVINKQCTLLQKVLQRNPGCSAGVIIAPLLVSTSGAGSLRQDHRAIVDKCGNLGIALRDIRLGVDPGNLHGNSERPIYFHGWLCVADTTLPSKGTGHRRNRNDDPQDAVHLNTFIQSNLWKFQGFSLDSMPQRLPEADFAVPKPSSSHMMHGETFPMPRKLRNGDKKTAVIHTTGYCGAVEKACLGMGIPILSITDNQVYHEYTSMTVGNMLLEDWKAGSGLIGKMVPKFKADPTDETPMVVEEPDFMVCVLDGGKLTIPSTIRAQWIGDPIRAPEWRKILKSFDAKWAEPHAGATQTAEVTDAPNGIGEAAAEVFQWNMAFPGEPTTKADLDTKYGPALHSFASNSELQGAIYEGPKLFVLASQDGEISADEPAFMFGAGTWLLDAKAVTFCQELGFKHMWKMFSFKAGT</sequence>
<accession>A0A9P1C9W1</accession>
<comment type="caution">
    <text evidence="1">The sequence shown here is derived from an EMBL/GenBank/DDBJ whole genome shotgun (WGS) entry which is preliminary data.</text>
</comment>
<proteinExistence type="predicted"/>
<dbReference type="EMBL" id="CAMXCT030001196">
    <property type="protein sequence ID" value="CAL4775041.1"/>
    <property type="molecule type" value="Genomic_DNA"/>
</dbReference>
<reference evidence="2" key="2">
    <citation type="submission" date="2024-04" db="EMBL/GenBank/DDBJ databases">
        <authorList>
            <person name="Chen Y."/>
            <person name="Shah S."/>
            <person name="Dougan E. K."/>
            <person name="Thang M."/>
            <person name="Chan C."/>
        </authorList>
    </citation>
    <scope>NUCLEOTIDE SEQUENCE [LARGE SCALE GENOMIC DNA]</scope>
</reference>